<proteinExistence type="inferred from homology"/>
<dbReference type="GO" id="GO:0001503">
    <property type="term" value="P:ossification"/>
    <property type="evidence" value="ECO:0007669"/>
    <property type="project" value="TreeGrafter"/>
</dbReference>
<keyword evidence="3" id="KW-0964">Secreted</keyword>
<evidence type="ECO:0000259" key="7">
    <source>
        <dbReference type="PROSITE" id="PS50041"/>
    </source>
</evidence>
<reference evidence="8" key="1">
    <citation type="submission" date="2025-08" db="UniProtKB">
        <authorList>
            <consortium name="Ensembl"/>
        </authorList>
    </citation>
    <scope>IDENTIFICATION</scope>
</reference>
<feature type="signal peptide" evidence="6">
    <location>
        <begin position="1"/>
        <end position="27"/>
    </location>
</feature>
<evidence type="ECO:0000256" key="3">
    <source>
        <dbReference type="ARBA" id="ARBA00022525"/>
    </source>
</evidence>
<sequence>MRLSARPCIPTMLTFLLLLQLAFKVSLQEGIAANGGYPRTKIATEGCDLELQCKELRIQVNTIMNIIKVLLGPDRTVVGHKIFKMEEHQGTFQRGKIGCDDNLALPRNNEENQALEDLLQKPGQKAILGITYNTAENEFEDLNGHPVQFFSWAPGEPNILGEKKCVTINTEGKWHVEDCLYERTIICEVDI</sequence>
<feature type="domain" description="C-type lectin" evidence="7">
    <location>
        <begin position="78"/>
        <end position="188"/>
    </location>
</feature>
<dbReference type="GeneTree" id="ENSGT01010000226367"/>
<dbReference type="AlphaFoldDB" id="A0A8C5SDW4"/>
<dbReference type="InterPro" id="IPR016186">
    <property type="entry name" value="C-type_lectin-like/link_sf"/>
</dbReference>
<dbReference type="GO" id="GO:0030246">
    <property type="term" value="F:carbohydrate binding"/>
    <property type="evidence" value="ECO:0007669"/>
    <property type="project" value="UniProtKB-KW"/>
</dbReference>
<dbReference type="GO" id="GO:0008083">
    <property type="term" value="F:growth factor activity"/>
    <property type="evidence" value="ECO:0007669"/>
    <property type="project" value="TreeGrafter"/>
</dbReference>
<accession>A0A8C5SDW4</accession>
<name>A0A8C5SDW4_LATLA</name>
<dbReference type="Gene3D" id="3.10.100.10">
    <property type="entry name" value="Mannose-Binding Protein A, subunit A"/>
    <property type="match status" value="1"/>
</dbReference>
<feature type="chain" id="PRO_5033982805" description="C-type lectin domain-containing protein" evidence="6">
    <location>
        <begin position="28"/>
        <end position="191"/>
    </location>
</feature>
<comment type="subcellular location">
    <subcellularLocation>
        <location evidence="1">Secreted</location>
    </subcellularLocation>
</comment>
<dbReference type="PROSITE" id="PS50041">
    <property type="entry name" value="C_TYPE_LECTIN_2"/>
    <property type="match status" value="1"/>
</dbReference>
<protein>
    <recommendedName>
        <fullName evidence="7">C-type lectin domain-containing protein</fullName>
    </recommendedName>
</protein>
<evidence type="ECO:0000256" key="1">
    <source>
        <dbReference type="ARBA" id="ARBA00004613"/>
    </source>
</evidence>
<dbReference type="InterPro" id="IPR016187">
    <property type="entry name" value="CTDL_fold"/>
</dbReference>
<keyword evidence="5" id="KW-0430">Lectin</keyword>
<dbReference type="Ensembl" id="ENSLLTT00000017186.1">
    <property type="protein sequence ID" value="ENSLLTP00000016560.1"/>
    <property type="gene ID" value="ENSLLTG00000012646.1"/>
</dbReference>
<dbReference type="InterPro" id="IPR001304">
    <property type="entry name" value="C-type_lectin-like"/>
</dbReference>
<evidence type="ECO:0000313" key="9">
    <source>
        <dbReference type="Proteomes" id="UP000694406"/>
    </source>
</evidence>
<keyword evidence="9" id="KW-1185">Reference proteome</keyword>
<evidence type="ECO:0000256" key="2">
    <source>
        <dbReference type="ARBA" id="ARBA00006250"/>
    </source>
</evidence>
<evidence type="ECO:0000256" key="4">
    <source>
        <dbReference type="ARBA" id="ARBA00022729"/>
    </source>
</evidence>
<dbReference type="SUPFAM" id="SSF56436">
    <property type="entry name" value="C-type lectin-like"/>
    <property type="match status" value="1"/>
</dbReference>
<dbReference type="GO" id="GO:0005615">
    <property type="term" value="C:extracellular space"/>
    <property type="evidence" value="ECO:0007669"/>
    <property type="project" value="TreeGrafter"/>
</dbReference>
<keyword evidence="4 6" id="KW-0732">Signal</keyword>
<organism evidence="8 9">
    <name type="scientific">Laticauda laticaudata</name>
    <name type="common">Blue-ringed sea krait</name>
    <name type="synonym">Blue-lipped sea krait</name>
    <dbReference type="NCBI Taxonomy" id="8630"/>
    <lineage>
        <taxon>Eukaryota</taxon>
        <taxon>Metazoa</taxon>
        <taxon>Chordata</taxon>
        <taxon>Craniata</taxon>
        <taxon>Vertebrata</taxon>
        <taxon>Euteleostomi</taxon>
        <taxon>Lepidosauria</taxon>
        <taxon>Squamata</taxon>
        <taxon>Bifurcata</taxon>
        <taxon>Unidentata</taxon>
        <taxon>Episquamata</taxon>
        <taxon>Toxicofera</taxon>
        <taxon>Serpentes</taxon>
        <taxon>Colubroidea</taxon>
        <taxon>Elapidae</taxon>
        <taxon>Laticaudinae</taxon>
        <taxon>Laticauda</taxon>
    </lineage>
</organism>
<dbReference type="Proteomes" id="UP000694406">
    <property type="component" value="Unplaced"/>
</dbReference>
<dbReference type="SMART" id="SM00034">
    <property type="entry name" value="CLECT"/>
    <property type="match status" value="1"/>
</dbReference>
<dbReference type="InterPro" id="IPR051663">
    <property type="entry name" value="CLec_Tetranectin-domain"/>
</dbReference>
<evidence type="ECO:0000256" key="5">
    <source>
        <dbReference type="ARBA" id="ARBA00022734"/>
    </source>
</evidence>
<comment type="similarity">
    <text evidence="2">Belongs to the true venom lectin family.</text>
</comment>
<evidence type="ECO:0000313" key="8">
    <source>
        <dbReference type="Ensembl" id="ENSLLTP00000016560.1"/>
    </source>
</evidence>
<dbReference type="PANTHER" id="PTHR22799">
    <property type="entry name" value="TETRANECTIN-RELATED"/>
    <property type="match status" value="1"/>
</dbReference>
<evidence type="ECO:0000256" key="6">
    <source>
        <dbReference type="SAM" id="SignalP"/>
    </source>
</evidence>
<dbReference type="Pfam" id="PF00059">
    <property type="entry name" value="Lectin_C"/>
    <property type="match status" value="1"/>
</dbReference>
<reference evidence="8" key="2">
    <citation type="submission" date="2025-09" db="UniProtKB">
        <authorList>
            <consortium name="Ensembl"/>
        </authorList>
    </citation>
    <scope>IDENTIFICATION</scope>
</reference>
<dbReference type="PANTHER" id="PTHR22799:SF1">
    <property type="entry name" value="C-TYPE LECTIN DOMAIN FAMILY 11 MEMBER A"/>
    <property type="match status" value="1"/>
</dbReference>